<comment type="subcellular location">
    <subcellularLocation>
        <location evidence="1">Secreted</location>
        <location evidence="1">Extracellular space</location>
        <location evidence="1">Extracellular matrix</location>
    </subcellularLocation>
</comment>
<dbReference type="RefSeq" id="XP_019560296.2">
    <property type="nucleotide sequence ID" value="XM_019704751.3"/>
</dbReference>
<evidence type="ECO:0000256" key="4">
    <source>
        <dbReference type="ARBA" id="ARBA00022723"/>
    </source>
</evidence>
<evidence type="ECO:0000256" key="1">
    <source>
        <dbReference type="ARBA" id="ARBA00004498"/>
    </source>
</evidence>
<evidence type="ECO:0000256" key="7">
    <source>
        <dbReference type="ARBA" id="ARBA00023157"/>
    </source>
</evidence>
<dbReference type="InterPro" id="IPR044004">
    <property type="entry name" value="TSP1_spondin_dom"/>
</dbReference>
<dbReference type="PANTHER" id="PTHR11311">
    <property type="entry name" value="SPONDIN"/>
    <property type="match status" value="1"/>
</dbReference>
<keyword evidence="6" id="KW-0130">Cell adhesion</keyword>
<dbReference type="Pfam" id="PF06468">
    <property type="entry name" value="Spond_N"/>
    <property type="match status" value="1"/>
</dbReference>
<evidence type="ECO:0000256" key="2">
    <source>
        <dbReference type="ARBA" id="ARBA00022525"/>
    </source>
</evidence>
<dbReference type="EnsemblMetazoa" id="AALFPA23_017889.R26188">
    <property type="protein sequence ID" value="AALFPA23_017889.P26188"/>
    <property type="gene ID" value="AALFPA23_017889"/>
</dbReference>
<keyword evidence="2" id="KW-0964">Secreted</keyword>
<evidence type="ECO:0000256" key="6">
    <source>
        <dbReference type="ARBA" id="ARBA00022889"/>
    </source>
</evidence>
<evidence type="ECO:0000313" key="10">
    <source>
        <dbReference type="EnsemblMetazoa" id="AALFPA23_017889.P26188"/>
    </source>
</evidence>
<keyword evidence="8" id="KW-0325">Glycoprotein</keyword>
<organism evidence="10 11">
    <name type="scientific">Aedes albopictus</name>
    <name type="common">Asian tiger mosquito</name>
    <name type="synonym">Stegomyia albopicta</name>
    <dbReference type="NCBI Taxonomy" id="7160"/>
    <lineage>
        <taxon>Eukaryota</taxon>
        <taxon>Metazoa</taxon>
        <taxon>Ecdysozoa</taxon>
        <taxon>Arthropoda</taxon>
        <taxon>Hexapoda</taxon>
        <taxon>Insecta</taxon>
        <taxon>Pterygota</taxon>
        <taxon>Neoptera</taxon>
        <taxon>Endopterygota</taxon>
        <taxon>Diptera</taxon>
        <taxon>Nematocera</taxon>
        <taxon>Culicoidea</taxon>
        <taxon>Culicidae</taxon>
        <taxon>Culicinae</taxon>
        <taxon>Aedini</taxon>
        <taxon>Aedes</taxon>
        <taxon>Stegomyia</taxon>
    </lineage>
</organism>
<name>A0ABM1ZF67_AEDAL</name>
<keyword evidence="7" id="KW-1015">Disulfide bond</keyword>
<dbReference type="PROSITE" id="PS50092">
    <property type="entry name" value="TSP1"/>
    <property type="match status" value="1"/>
</dbReference>
<dbReference type="PROSITE" id="PS51020">
    <property type="entry name" value="SPONDIN"/>
    <property type="match status" value="1"/>
</dbReference>
<evidence type="ECO:0000259" key="9">
    <source>
        <dbReference type="PROSITE" id="PS51020"/>
    </source>
</evidence>
<dbReference type="Proteomes" id="UP000069940">
    <property type="component" value="Unassembled WGS sequence"/>
</dbReference>
<evidence type="ECO:0000256" key="3">
    <source>
        <dbReference type="ARBA" id="ARBA00022530"/>
    </source>
</evidence>
<dbReference type="InterPro" id="IPR036383">
    <property type="entry name" value="TSP1_rpt_sf"/>
</dbReference>
<evidence type="ECO:0000256" key="8">
    <source>
        <dbReference type="ARBA" id="ARBA00023180"/>
    </source>
</evidence>
<proteinExistence type="predicted"/>
<dbReference type="InterPro" id="IPR009465">
    <property type="entry name" value="Spondin_N"/>
</dbReference>
<dbReference type="SMART" id="SM00209">
    <property type="entry name" value="TSP1"/>
    <property type="match status" value="1"/>
</dbReference>
<accession>A0ABM1ZF67</accession>
<sequence>MMKMKLVVLSPRLRPGAFLVPSSSLVLMLLLSLLMDSSIAGADADGAVFQSESCSDSEALVFYRIKLETNWSKKLFPKHYPEFRPPPQWSITYGQSHNNSFHLFRLKDYASPAVQAFAESAHARTMQEELARQNAIIYDEFHLAKIPKGSGSTQGTFFVDGRHHKVSFITKIIPSPDWFVGLDSYNLCSDGQWIDDITVDLHPIDAGTSNGLTFTSPKWPTNPPSVIEKITARYPNHFASSFFYPEIKHLPVIAKVTFTKLNAYHGTNNVQKKMKKLKNKQRKRLLKKLALFNRKQENETIKQINDCEVSKWSEWSACSQSCGLGKRTRTRVVVKHSRDQGQDCPRLMETQWCGSARECTDGDSYFRW</sequence>
<dbReference type="SUPFAM" id="SSF82895">
    <property type="entry name" value="TSP-1 type 1 repeat"/>
    <property type="match status" value="1"/>
</dbReference>
<evidence type="ECO:0000313" key="11">
    <source>
        <dbReference type="Proteomes" id="UP000069940"/>
    </source>
</evidence>
<evidence type="ECO:0000256" key="5">
    <source>
        <dbReference type="ARBA" id="ARBA00022729"/>
    </source>
</evidence>
<dbReference type="Pfam" id="PF19028">
    <property type="entry name" value="TSP1_spondin"/>
    <property type="match status" value="1"/>
</dbReference>
<keyword evidence="11" id="KW-1185">Reference proteome</keyword>
<dbReference type="InterPro" id="IPR000884">
    <property type="entry name" value="TSP1_rpt"/>
</dbReference>
<protein>
    <recommendedName>
        <fullName evidence="9">Spondin domain-containing protein</fullName>
    </recommendedName>
</protein>
<dbReference type="InterPro" id="IPR038678">
    <property type="entry name" value="Spondin_N_sf"/>
</dbReference>
<keyword evidence="5" id="KW-0732">Signal</keyword>
<feature type="domain" description="Spondin" evidence="9">
    <location>
        <begin position="51"/>
        <end position="238"/>
    </location>
</feature>
<reference evidence="10" key="2">
    <citation type="submission" date="2025-05" db="UniProtKB">
        <authorList>
            <consortium name="EnsemblMetazoa"/>
        </authorList>
    </citation>
    <scope>IDENTIFICATION</scope>
    <source>
        <strain evidence="10">Foshan</strain>
    </source>
</reference>
<dbReference type="PANTHER" id="PTHR11311:SF15">
    <property type="entry name" value="SPONDIN-2"/>
    <property type="match status" value="1"/>
</dbReference>
<dbReference type="GeneID" id="109428910"/>
<dbReference type="Gene3D" id="2.20.100.10">
    <property type="entry name" value="Thrombospondin type-1 (TSP1) repeat"/>
    <property type="match status" value="1"/>
</dbReference>
<dbReference type="InterPro" id="IPR051418">
    <property type="entry name" value="Spondin/Thrombospondin_T1"/>
</dbReference>
<reference evidence="11" key="1">
    <citation type="journal article" date="2015" name="Proc. Natl. Acad. Sci. U.S.A.">
        <title>Genome sequence of the Asian Tiger mosquito, Aedes albopictus, reveals insights into its biology, genetics, and evolution.</title>
        <authorList>
            <person name="Chen X.G."/>
            <person name="Jiang X."/>
            <person name="Gu J."/>
            <person name="Xu M."/>
            <person name="Wu Y."/>
            <person name="Deng Y."/>
            <person name="Zhang C."/>
            <person name="Bonizzoni M."/>
            <person name="Dermauw W."/>
            <person name="Vontas J."/>
            <person name="Armbruster P."/>
            <person name="Huang X."/>
            <person name="Yang Y."/>
            <person name="Zhang H."/>
            <person name="He W."/>
            <person name="Peng H."/>
            <person name="Liu Y."/>
            <person name="Wu K."/>
            <person name="Chen J."/>
            <person name="Lirakis M."/>
            <person name="Topalis P."/>
            <person name="Van Leeuwen T."/>
            <person name="Hall A.B."/>
            <person name="Jiang X."/>
            <person name="Thorpe C."/>
            <person name="Mueller R.L."/>
            <person name="Sun C."/>
            <person name="Waterhouse R.M."/>
            <person name="Yan G."/>
            <person name="Tu Z.J."/>
            <person name="Fang X."/>
            <person name="James A.A."/>
        </authorList>
    </citation>
    <scope>NUCLEOTIDE SEQUENCE [LARGE SCALE GENOMIC DNA]</scope>
    <source>
        <strain evidence="11">Foshan</strain>
    </source>
</reference>
<dbReference type="Gene3D" id="2.60.40.2130">
    <property type="entry name" value="F-spondin domain"/>
    <property type="match status" value="1"/>
</dbReference>
<dbReference type="NCBIfam" id="NF038123">
    <property type="entry name" value="NF038123_dom"/>
    <property type="match status" value="1"/>
</dbReference>
<keyword evidence="3" id="KW-0272">Extracellular matrix</keyword>
<keyword evidence="4" id="KW-0479">Metal-binding</keyword>